<comment type="catalytic activity">
    <reaction evidence="5 6">
        <text>(R)-lactate + a quinone = a quinol + pyruvate</text>
        <dbReference type="Rhea" id="RHEA:51468"/>
        <dbReference type="ChEBI" id="CHEBI:15361"/>
        <dbReference type="ChEBI" id="CHEBI:16004"/>
        <dbReference type="ChEBI" id="CHEBI:24646"/>
        <dbReference type="ChEBI" id="CHEBI:132124"/>
        <dbReference type="EC" id="1.1.5.12"/>
    </reaction>
</comment>
<dbReference type="EC" id="1.1.5.12" evidence="5"/>
<keyword evidence="3 5" id="KW-0274">FAD</keyword>
<organism evidence="8 9">
    <name type="scientific">Providencia huaxiensis</name>
    <dbReference type="NCBI Taxonomy" id="2027290"/>
    <lineage>
        <taxon>Bacteria</taxon>
        <taxon>Pseudomonadati</taxon>
        <taxon>Pseudomonadota</taxon>
        <taxon>Gammaproteobacteria</taxon>
        <taxon>Enterobacterales</taxon>
        <taxon>Morganellaceae</taxon>
        <taxon>Providencia</taxon>
    </lineage>
</organism>
<keyword evidence="9" id="KW-1185">Reference proteome</keyword>
<dbReference type="HAMAP" id="MF_02092">
    <property type="entry name" value="DLDH_Dld"/>
    <property type="match status" value="1"/>
</dbReference>
<dbReference type="PROSITE" id="PS51387">
    <property type="entry name" value="FAD_PCMH"/>
    <property type="match status" value="1"/>
</dbReference>
<dbReference type="RefSeq" id="WP_102137709.1">
    <property type="nucleotide sequence ID" value="NZ_CP031123.2"/>
</dbReference>
<evidence type="ECO:0000256" key="1">
    <source>
        <dbReference type="ARBA" id="ARBA00001974"/>
    </source>
</evidence>
<name>A0ABU2IWG5_9GAMM</name>
<keyword evidence="5" id="KW-1003">Cell membrane</keyword>
<keyword evidence="2 5" id="KW-0285">Flavoprotein</keyword>
<dbReference type="SUPFAM" id="SSF56176">
    <property type="entry name" value="FAD-binding/transporter-associated domain-like"/>
    <property type="match status" value="1"/>
</dbReference>
<dbReference type="InterPro" id="IPR016169">
    <property type="entry name" value="FAD-bd_PCMH_sub2"/>
</dbReference>
<dbReference type="GeneID" id="89489803"/>
<keyword evidence="5" id="KW-0997">Cell inner membrane</keyword>
<dbReference type="Proteomes" id="UP001252207">
    <property type="component" value="Unassembled WGS sequence"/>
</dbReference>
<dbReference type="InterPro" id="IPR016166">
    <property type="entry name" value="FAD-bd_PCMH"/>
</dbReference>
<dbReference type="Pfam" id="PF09330">
    <property type="entry name" value="Lact-deh-memb"/>
    <property type="match status" value="1"/>
</dbReference>
<feature type="binding site" evidence="5">
    <location>
        <begin position="76"/>
        <end position="80"/>
    </location>
    <ligand>
        <name>FAD</name>
        <dbReference type="ChEBI" id="CHEBI:57692"/>
    </ligand>
</feature>
<evidence type="ECO:0000256" key="5">
    <source>
        <dbReference type="HAMAP-Rule" id="MF_02092"/>
    </source>
</evidence>
<dbReference type="PANTHER" id="PTHR43716">
    <property type="entry name" value="D-2-HYDROXYGLUTARATE DEHYDROGENASE, MITOCHONDRIAL"/>
    <property type="match status" value="1"/>
</dbReference>
<dbReference type="InterPro" id="IPR016173">
    <property type="entry name" value="D-lactate_DH_C-sub2"/>
</dbReference>
<keyword evidence="5 6" id="KW-0874">Quinone</keyword>
<evidence type="ECO:0000256" key="6">
    <source>
        <dbReference type="PIRNR" id="PIRNR000101"/>
    </source>
</evidence>
<dbReference type="PIRSF" id="PIRSF000101">
    <property type="entry name" value="D-lactate_dh"/>
    <property type="match status" value="1"/>
</dbReference>
<dbReference type="Gene3D" id="3.30.43.10">
    <property type="entry name" value="Uridine Diphospho-n-acetylenolpyruvylglucosamine Reductase, domain 2"/>
    <property type="match status" value="1"/>
</dbReference>
<sequence length="580" mass="65429">MNDAKKPENQRLLLTLRNIVGKKNILTEPHKTERYRKGFRSGMGDAIAVVFPTTLLEQWYVFKACVEADKIVLMQAANTGLTEGSTPSGYDYDRDIVIISTLKLNQIQVLPEFNQVVAMPGSTLYDLEKILKPLGREPHSLIGSSCIGASVVGGICNSSGGSLVRRGPAYTELALYGRVNDDGKVELVNHLGIDLGNTPEEILTNLQNRGYSSEDVQVSDKLASDHEYAERVRDVDADTPSRFNADERRLFEASGCAGKLAVFAVRLDTFPADKKTQVFYIGSNNPDVLEDIRRYILSEFKNLPVAGEYMHRGCFDIAEVYGKDTFLMIDKFGTDKMPMFFTIKGRIDAVLNKVPFLPSNLIDRTMQVLSKLWPSHLPPRMKEFRDRYEHHLMLKMAGDGIDEAKVWLKSYFSNADGGYFECTPEEGTKAFLHRFAAAGSAVRYHAVHNKDVEDVLPLDIALRRNDRNWFETLPPEIEKLLVHKLYCGHFMCHVMHQDYVLKKGVDPKELKEKMLALLDERGAQYPAEHNVGHLYKAPEQLKSFYKQSDPTNTMNPGLGKTTKRKNWEGDCGCGHTHDQQ</sequence>
<dbReference type="SUPFAM" id="SSF55103">
    <property type="entry name" value="FAD-linked oxidases, C-terminal domain"/>
    <property type="match status" value="1"/>
</dbReference>
<dbReference type="InterPro" id="IPR016167">
    <property type="entry name" value="FAD-bd_PCMH_sub1"/>
</dbReference>
<feature type="binding site" evidence="5">
    <location>
        <position position="262"/>
    </location>
    <ligand>
        <name>FAD</name>
        <dbReference type="ChEBI" id="CHEBI:57692"/>
    </ligand>
</feature>
<comment type="subcellular location">
    <subcellularLocation>
        <location evidence="5">Cell inner membrane</location>
        <topology evidence="5">Peripheral membrane protein</topology>
        <orientation evidence="5">Cytoplasmic side</orientation>
    </subcellularLocation>
</comment>
<protein>
    <recommendedName>
        <fullName evidence="5">Quinone-dependent D-lactate dehydrogenase</fullName>
        <ecNumber evidence="5">1.1.5.12</ecNumber>
    </recommendedName>
    <alternativeName>
        <fullName evidence="5">D-lactate dehydrogenase</fullName>
        <shortName evidence="5">D-LDH</shortName>
    </alternativeName>
</protein>
<feature type="binding site" evidence="5">
    <location>
        <position position="143"/>
    </location>
    <ligand>
        <name>FAD</name>
        <dbReference type="ChEBI" id="CHEBI:57692"/>
    </ligand>
</feature>
<dbReference type="InterPro" id="IPR012256">
    <property type="entry name" value="D_lactate_DH"/>
</dbReference>
<dbReference type="Gene3D" id="3.30.1370.20">
    <property type="entry name" value="D-lactate dehydrogenase, cap domain, subdomain 2"/>
    <property type="match status" value="1"/>
</dbReference>
<accession>A0ABU2IWG5</accession>
<dbReference type="InterPro" id="IPR051264">
    <property type="entry name" value="FAD-oxidored/transferase_4"/>
</dbReference>
<comment type="cofactor">
    <cofactor evidence="1 5 6">
        <name>FAD</name>
        <dbReference type="ChEBI" id="CHEBI:57692"/>
    </cofactor>
</comment>
<evidence type="ECO:0000259" key="7">
    <source>
        <dbReference type="PROSITE" id="PS51387"/>
    </source>
</evidence>
<dbReference type="PANTHER" id="PTHR43716:SF1">
    <property type="entry name" value="D-2-HYDROXYGLUTARATE DEHYDROGENASE, MITOCHONDRIAL"/>
    <property type="match status" value="1"/>
</dbReference>
<evidence type="ECO:0000256" key="2">
    <source>
        <dbReference type="ARBA" id="ARBA00022630"/>
    </source>
</evidence>
<dbReference type="InterPro" id="IPR006094">
    <property type="entry name" value="Oxid_FAD_bind_N"/>
</dbReference>
<feature type="binding site" evidence="5">
    <location>
        <begin position="84"/>
        <end position="85"/>
    </location>
    <ligand>
        <name>FAD</name>
        <dbReference type="ChEBI" id="CHEBI:57692"/>
    </ligand>
</feature>
<keyword evidence="5" id="KW-0472">Membrane</keyword>
<dbReference type="InterPro" id="IPR036318">
    <property type="entry name" value="FAD-bd_PCMH-like_sf"/>
</dbReference>
<dbReference type="Gene3D" id="3.30.70.610">
    <property type="entry name" value="D-lactate dehydrogenase, cap domain, subdomain 1"/>
    <property type="match status" value="2"/>
</dbReference>
<feature type="binding site" evidence="5">
    <location>
        <position position="160"/>
    </location>
    <ligand>
        <name>FAD</name>
        <dbReference type="ChEBI" id="CHEBI:57692"/>
    </ligand>
</feature>
<feature type="domain" description="FAD-binding PCMH-type" evidence="7">
    <location>
        <begin position="42"/>
        <end position="213"/>
    </location>
</feature>
<proteinExistence type="inferred from homology"/>
<evidence type="ECO:0000313" key="8">
    <source>
        <dbReference type="EMBL" id="MDT0133412.1"/>
    </source>
</evidence>
<gene>
    <name evidence="5 8" type="primary">dld</name>
    <name evidence="8" type="ORF">NLX89_08685</name>
</gene>
<dbReference type="EMBL" id="JANAVW010000001">
    <property type="protein sequence ID" value="MDT0133412.1"/>
    <property type="molecule type" value="Genomic_DNA"/>
</dbReference>
<evidence type="ECO:0000313" key="9">
    <source>
        <dbReference type="Proteomes" id="UP001252207"/>
    </source>
</evidence>
<dbReference type="Pfam" id="PF01565">
    <property type="entry name" value="FAD_binding_4"/>
    <property type="match status" value="1"/>
</dbReference>
<comment type="similarity">
    <text evidence="5">Belongs to the quinone-dependent D-lactate dehydrogenase family.</text>
</comment>
<evidence type="ECO:0000256" key="3">
    <source>
        <dbReference type="ARBA" id="ARBA00022827"/>
    </source>
</evidence>
<dbReference type="InterPro" id="IPR016164">
    <property type="entry name" value="FAD-linked_Oxase-like_C"/>
</dbReference>
<dbReference type="Gene3D" id="3.30.465.10">
    <property type="match status" value="1"/>
</dbReference>
<keyword evidence="4 5" id="KW-0560">Oxidoreductase</keyword>
<dbReference type="NCBIfam" id="NF008387">
    <property type="entry name" value="PRK11183.1"/>
    <property type="match status" value="1"/>
</dbReference>
<comment type="function">
    <text evidence="5 6">Catalyzes the oxidation of D-lactate to pyruvate.</text>
</comment>
<comment type="caution">
    <text evidence="8">The sequence shown here is derived from an EMBL/GenBank/DDBJ whole genome shotgun (WGS) entry which is preliminary data.</text>
</comment>
<feature type="binding site" evidence="5">
    <location>
        <position position="150"/>
    </location>
    <ligand>
        <name>FAD</name>
        <dbReference type="ChEBI" id="CHEBI:57692"/>
    </ligand>
</feature>
<evidence type="ECO:0000256" key="4">
    <source>
        <dbReference type="ARBA" id="ARBA00023002"/>
    </source>
</evidence>
<dbReference type="InterPro" id="IPR016172">
    <property type="entry name" value="D-lactate_DH_C-sub1"/>
</dbReference>
<reference evidence="8 9" key="1">
    <citation type="submission" date="2022-06" db="EMBL/GenBank/DDBJ databases">
        <title>Chromosome and plasmid sequencings of Enterobacteriales species co-exiting double carbapenemases.</title>
        <authorList>
            <person name="Fu Y."/>
        </authorList>
    </citation>
    <scope>NUCLEOTIDE SEQUENCE [LARGE SCALE GENOMIC DNA]</scope>
    <source>
        <strain evidence="8 9">21030615019</strain>
    </source>
</reference>
<dbReference type="InterPro" id="IPR015409">
    <property type="entry name" value="Lactate_DH_C"/>
</dbReference>
<dbReference type="GO" id="GO:0008720">
    <property type="term" value="F:D-lactate dehydrogenase (NAD+) activity"/>
    <property type="evidence" value="ECO:0007669"/>
    <property type="project" value="UniProtKB-EC"/>
</dbReference>